<dbReference type="Proteomes" id="UP000718593">
    <property type="component" value="Unassembled WGS sequence"/>
</dbReference>
<organism evidence="1 2">
    <name type="scientific">Dechloromonas agitata</name>
    <dbReference type="NCBI Taxonomy" id="73030"/>
    <lineage>
        <taxon>Bacteria</taxon>
        <taxon>Pseudomonadati</taxon>
        <taxon>Pseudomonadota</taxon>
        <taxon>Betaproteobacteria</taxon>
        <taxon>Rhodocyclales</taxon>
        <taxon>Azonexaceae</taxon>
        <taxon>Dechloromonas</taxon>
    </lineage>
</organism>
<accession>A0A930BV80</accession>
<evidence type="ECO:0000313" key="1">
    <source>
        <dbReference type="EMBL" id="MBF1166535.1"/>
    </source>
</evidence>
<protein>
    <submittedName>
        <fullName evidence="1">Uncharacterized protein</fullName>
    </submittedName>
</protein>
<reference evidence="1" key="1">
    <citation type="submission" date="2020-04" db="EMBL/GenBank/DDBJ databases">
        <title>Deep metagenomics examines the oral microbiome during advanced dental caries in children, revealing novel taxa and co-occurrences with host molecules.</title>
        <authorList>
            <person name="Baker J.L."/>
            <person name="Morton J.T."/>
            <person name="Dinis M."/>
            <person name="Alvarez R."/>
            <person name="Tran N.C."/>
            <person name="Knight R."/>
            <person name="Edlund A."/>
        </authorList>
    </citation>
    <scope>NUCLEOTIDE SEQUENCE</scope>
    <source>
        <strain evidence="1">JCVI_32_bin.24</strain>
    </source>
</reference>
<dbReference type="AlphaFoldDB" id="A0A930BV80"/>
<dbReference type="EMBL" id="JABZMI010000493">
    <property type="protein sequence ID" value="MBF1166535.1"/>
    <property type="molecule type" value="Genomic_DNA"/>
</dbReference>
<gene>
    <name evidence="1" type="ORF">HXL68_16045</name>
</gene>
<evidence type="ECO:0000313" key="2">
    <source>
        <dbReference type="Proteomes" id="UP000718593"/>
    </source>
</evidence>
<sequence>MFDKFNLAAGICALLLFAFVQQQGWNLFENEASSSHGGSGSSRSYHK</sequence>
<proteinExistence type="predicted"/>
<name>A0A930BV80_9RHOO</name>
<comment type="caution">
    <text evidence="1">The sequence shown here is derived from an EMBL/GenBank/DDBJ whole genome shotgun (WGS) entry which is preliminary data.</text>
</comment>